<gene>
    <name evidence="3" type="ORF">TIFTF001_027385</name>
</gene>
<dbReference type="InterPro" id="IPR004146">
    <property type="entry name" value="DC1"/>
</dbReference>
<evidence type="ECO:0000313" key="4">
    <source>
        <dbReference type="Proteomes" id="UP001187192"/>
    </source>
</evidence>
<reference evidence="3" key="1">
    <citation type="submission" date="2023-07" db="EMBL/GenBank/DDBJ databases">
        <title>draft genome sequence of fig (Ficus carica).</title>
        <authorList>
            <person name="Takahashi T."/>
            <person name="Nishimura K."/>
        </authorList>
    </citation>
    <scope>NUCLEOTIDE SEQUENCE</scope>
</reference>
<dbReference type="PANTHER" id="PTHR46288:SF27">
    <property type="entry name" value="CYSTEINE_HISTIDINE-RICH C1 DOMAIN FAMILY PROTEIN"/>
    <property type="match status" value="1"/>
</dbReference>
<keyword evidence="4" id="KW-1185">Reference proteome</keyword>
<name>A0AA88J072_FICCA</name>
<keyword evidence="1" id="KW-0677">Repeat</keyword>
<sequence length="177" mass="20384">MDERRMIQHFSHEHDLEFYGEVEAEVPCFICDRLFGGRHDPSGYICSDVCYYFIHKKCAELPQHINHSLHALHLLTLAQQSVSSSSCCYYCEKPFENEVHTYACDQCSNFHMHTSCAVIPLPMILTSHDVDGGQYHNVVQYACHYNPMILVEHEDERREELNALPVIGPAYSCTLTE</sequence>
<dbReference type="EMBL" id="BTGU01000077">
    <property type="protein sequence ID" value="GMN58281.1"/>
    <property type="molecule type" value="Genomic_DNA"/>
</dbReference>
<dbReference type="Proteomes" id="UP001187192">
    <property type="component" value="Unassembled WGS sequence"/>
</dbReference>
<feature type="non-terminal residue" evidence="3">
    <location>
        <position position="177"/>
    </location>
</feature>
<proteinExistence type="predicted"/>
<feature type="domain" description="DC1" evidence="2">
    <location>
        <begin position="10"/>
        <end position="59"/>
    </location>
</feature>
<comment type="caution">
    <text evidence="3">The sequence shown here is derived from an EMBL/GenBank/DDBJ whole genome shotgun (WGS) entry which is preliminary data.</text>
</comment>
<protein>
    <recommendedName>
        <fullName evidence="2">DC1 domain-containing protein</fullName>
    </recommendedName>
</protein>
<evidence type="ECO:0000256" key="1">
    <source>
        <dbReference type="ARBA" id="ARBA00022737"/>
    </source>
</evidence>
<dbReference type="AlphaFoldDB" id="A0AA88J072"/>
<evidence type="ECO:0000259" key="2">
    <source>
        <dbReference type="Pfam" id="PF03107"/>
    </source>
</evidence>
<dbReference type="Pfam" id="PF03107">
    <property type="entry name" value="C1_2"/>
    <property type="match status" value="2"/>
</dbReference>
<dbReference type="SUPFAM" id="SSF57889">
    <property type="entry name" value="Cysteine-rich domain"/>
    <property type="match status" value="1"/>
</dbReference>
<feature type="domain" description="DC1" evidence="2">
    <location>
        <begin position="69"/>
        <end position="117"/>
    </location>
</feature>
<organism evidence="3 4">
    <name type="scientific">Ficus carica</name>
    <name type="common">Common fig</name>
    <dbReference type="NCBI Taxonomy" id="3494"/>
    <lineage>
        <taxon>Eukaryota</taxon>
        <taxon>Viridiplantae</taxon>
        <taxon>Streptophyta</taxon>
        <taxon>Embryophyta</taxon>
        <taxon>Tracheophyta</taxon>
        <taxon>Spermatophyta</taxon>
        <taxon>Magnoliopsida</taxon>
        <taxon>eudicotyledons</taxon>
        <taxon>Gunneridae</taxon>
        <taxon>Pentapetalae</taxon>
        <taxon>rosids</taxon>
        <taxon>fabids</taxon>
        <taxon>Rosales</taxon>
        <taxon>Moraceae</taxon>
        <taxon>Ficeae</taxon>
        <taxon>Ficus</taxon>
    </lineage>
</organism>
<evidence type="ECO:0000313" key="3">
    <source>
        <dbReference type="EMBL" id="GMN58281.1"/>
    </source>
</evidence>
<dbReference type="InterPro" id="IPR046349">
    <property type="entry name" value="C1-like_sf"/>
</dbReference>
<dbReference type="PANTHER" id="PTHR46288">
    <property type="entry name" value="PHORBOL-ESTER/DAG-TYPE DOMAIN-CONTAINING PROTEIN"/>
    <property type="match status" value="1"/>
</dbReference>
<accession>A0AA88J072</accession>